<keyword evidence="2" id="KW-0472">Membrane</keyword>
<feature type="region of interest" description="Disordered" evidence="1">
    <location>
        <begin position="226"/>
        <end position="272"/>
    </location>
</feature>
<evidence type="ECO:0000313" key="5">
    <source>
        <dbReference type="Proteomes" id="UP001165090"/>
    </source>
</evidence>
<dbReference type="Proteomes" id="UP001165090">
    <property type="component" value="Unassembled WGS sequence"/>
</dbReference>
<feature type="compositionally biased region" description="Basic and acidic residues" evidence="1">
    <location>
        <begin position="241"/>
        <end position="251"/>
    </location>
</feature>
<gene>
    <name evidence="4" type="ORF">VaNZ11_003620</name>
</gene>
<evidence type="ECO:0000256" key="1">
    <source>
        <dbReference type="SAM" id="MobiDB-lite"/>
    </source>
</evidence>
<evidence type="ECO:0000256" key="2">
    <source>
        <dbReference type="SAM" id="Phobius"/>
    </source>
</evidence>
<keyword evidence="2" id="KW-0812">Transmembrane</keyword>
<dbReference type="PROSITE" id="PS50053">
    <property type="entry name" value="UBIQUITIN_2"/>
    <property type="match status" value="1"/>
</dbReference>
<accession>A0ABQ5RWF9</accession>
<evidence type="ECO:0000259" key="3">
    <source>
        <dbReference type="PROSITE" id="PS50053"/>
    </source>
</evidence>
<organism evidence="4 5">
    <name type="scientific">Volvox africanus</name>
    <dbReference type="NCBI Taxonomy" id="51714"/>
    <lineage>
        <taxon>Eukaryota</taxon>
        <taxon>Viridiplantae</taxon>
        <taxon>Chlorophyta</taxon>
        <taxon>core chlorophytes</taxon>
        <taxon>Chlorophyceae</taxon>
        <taxon>CS clade</taxon>
        <taxon>Chlamydomonadales</taxon>
        <taxon>Volvocaceae</taxon>
        <taxon>Volvox</taxon>
    </lineage>
</organism>
<reference evidence="4 5" key="1">
    <citation type="journal article" date="2023" name="IScience">
        <title>Expanded male sex-determining region conserved during the evolution of homothallism in the green alga Volvox.</title>
        <authorList>
            <person name="Yamamoto K."/>
            <person name="Matsuzaki R."/>
            <person name="Mahakham W."/>
            <person name="Heman W."/>
            <person name="Sekimoto H."/>
            <person name="Kawachi M."/>
            <person name="Minakuchi Y."/>
            <person name="Toyoda A."/>
            <person name="Nozaki H."/>
        </authorList>
    </citation>
    <scope>NUCLEOTIDE SEQUENCE [LARGE SCALE GENOMIC DNA]</scope>
    <source>
        <strain evidence="4 5">NIES-4468</strain>
    </source>
</reference>
<dbReference type="EMBL" id="BSDZ01000010">
    <property type="protein sequence ID" value="GLI61401.1"/>
    <property type="molecule type" value="Genomic_DNA"/>
</dbReference>
<sequence>MLMAHLLLGFFCGITFGIAVASYVALYAPVLVDVYVTEYLVWILMGSSVFVLITVLGVTIGRYCSTVSFTQSNHDERALQLFVVLPGSRTLTFSGSTDSTVGQLMDFVSSNSLFTFQPGSVWRLTSSRGDVLSDRDKHLGLYGLHNQYHVQVLGRLLGGSGRLPNKRPASSKRDNISDAWLQKHKFSHCQDPLGQEVYACTQCPFTGRTRSQLYGHMKRCRLSFPEDTNLNMDNENDFNTSDDHNEDHSSSSKDSSGHTSEVLSGDSSGHLQVQEETALPSSLVSALIHVMDDLDPANPNHRQTLEYISAILDNLCQHSYPESEDDEPDAAELGVLSQLGAMDHGQLQLLEPTNPAELLASGSTVQAYKERLDDPLWRVTVNNGDGVVVCQEARITVGQFGYAWLKEKMAGRVRDVVADRQLRFLRDICLPPGNHVPPSLYVLRKMLGIPDPRDFEQHICLSEKCRFPPLPTKDWMDHRDDTCNCPEKHKRFKMVTTSAGAHPLPNKRYWDFGVENIIQAMFSDPLFRQLRGTGRDNEPDDFYGSQMAKDIDAKTNGQLMQHANSAYDLGFDFAQVYQFKTHSVGLLLMRCTDLPVAHRSKRRFTYILTVIPGPEEPSSMDVYVSRTLDAFKEYGPYSESSLMVMGNDRQLFEHKIFLSAIFADTPANRKLSLWNSHTSATGCGHCLLKGVSGEGGGMYFPGYAVDADVNCIFDGVIPDMENAPLSARCGDPRIMVSHEMHLKRAALAMKDPQWTGIVGCKGLSPIIRELDYCNYNDVFVVPVAHAALFGVIKRFWNTILGKLGRHVMDYTILGPQRKIMAQRASHIITTNDLNRPYRDIVKHRGTWTMEDWLHWLDSYSVYILHEEDSLQSSTPLMPVVQRVVDGITKSFNIKVMWNNLRTALLHYFRYDPSDFSADANNHAARLLKSFSIAAEHVFGIQFCTYNLHILVCRLREQENARGHVAFATEFWVERGMQMMKSIVKYRSPTVPELVLAGGYLASLWLTHLKAAHPETFRTFDEWVPGYRADNIQLNPSKRDVFLDEEDSEGSQLLGQGYIADAEQRSHILGGILRTEETEDFMARTNLLPSVLQDSDIYIFKRALKRRDEVLLSVDYARATKRQSYHFKCKYGPGGMVSESDPRVSIFIGEILFFALIRPRCDVAPVKVAVCNLHRAEVLRPKELYRVKDYSRRDATVNEVRQEILLNYFPKEVGMIDSKVIRCRVNNELSYFLTYVTFSQLPTNDGGEYA</sequence>
<comment type="caution">
    <text evidence="4">The sequence shown here is derived from an EMBL/GenBank/DDBJ whole genome shotgun (WGS) entry which is preliminary data.</text>
</comment>
<protein>
    <recommendedName>
        <fullName evidence="3">Ubiquitin-like domain-containing protein</fullName>
    </recommendedName>
</protein>
<name>A0ABQ5RWF9_9CHLO</name>
<feature type="domain" description="Ubiquitin-like" evidence="3">
    <location>
        <begin position="79"/>
        <end position="159"/>
    </location>
</feature>
<keyword evidence="5" id="KW-1185">Reference proteome</keyword>
<evidence type="ECO:0000313" key="4">
    <source>
        <dbReference type="EMBL" id="GLI61401.1"/>
    </source>
</evidence>
<proteinExistence type="predicted"/>
<feature type="transmembrane region" description="Helical" evidence="2">
    <location>
        <begin position="39"/>
        <end position="63"/>
    </location>
</feature>
<feature type="compositionally biased region" description="Polar residues" evidence="1">
    <location>
        <begin position="226"/>
        <end position="239"/>
    </location>
</feature>
<dbReference type="InterPro" id="IPR000626">
    <property type="entry name" value="Ubiquitin-like_dom"/>
</dbReference>
<feature type="compositionally biased region" description="Polar residues" evidence="1">
    <location>
        <begin position="261"/>
        <end position="272"/>
    </location>
</feature>
<feature type="transmembrane region" description="Helical" evidence="2">
    <location>
        <begin position="6"/>
        <end position="27"/>
    </location>
</feature>
<keyword evidence="2" id="KW-1133">Transmembrane helix</keyword>